<dbReference type="Proteomes" id="UP000274822">
    <property type="component" value="Unassembled WGS sequence"/>
</dbReference>
<dbReference type="Gene3D" id="3.90.70.10">
    <property type="entry name" value="Cysteine proteinases"/>
    <property type="match status" value="1"/>
</dbReference>
<dbReference type="SMART" id="SM00720">
    <property type="entry name" value="calpain_III"/>
    <property type="match status" value="1"/>
</dbReference>
<feature type="non-terminal residue" evidence="7">
    <location>
        <position position="535"/>
    </location>
</feature>
<dbReference type="Pfam" id="PF00648">
    <property type="entry name" value="Peptidase_C2"/>
    <property type="match status" value="1"/>
</dbReference>
<evidence type="ECO:0000256" key="3">
    <source>
        <dbReference type="ARBA" id="ARBA00022801"/>
    </source>
</evidence>
<keyword evidence="4" id="KW-0788">Thiol protease</keyword>
<comment type="caution">
    <text evidence="5">Lacks conserved residue(s) required for the propagation of feature annotation.</text>
</comment>
<comment type="similarity">
    <text evidence="1">Belongs to the peptidase C2 family. PalB/RIM13 subfamily.</text>
</comment>
<dbReference type="GO" id="GO:0004198">
    <property type="term" value="F:calcium-dependent cysteine-type endopeptidase activity"/>
    <property type="evidence" value="ECO:0007669"/>
    <property type="project" value="InterPro"/>
</dbReference>
<evidence type="ECO:0000256" key="4">
    <source>
        <dbReference type="ARBA" id="ARBA00022807"/>
    </source>
</evidence>
<feature type="domain" description="Calpain catalytic" evidence="6">
    <location>
        <begin position="1"/>
        <end position="159"/>
    </location>
</feature>
<dbReference type="InterPro" id="IPR001300">
    <property type="entry name" value="Peptidase_C2_calpain_cat"/>
</dbReference>
<evidence type="ECO:0000313" key="7">
    <source>
        <dbReference type="EMBL" id="RUS32310.1"/>
    </source>
</evidence>
<gene>
    <name evidence="7" type="ORF">BC938DRAFT_475762</name>
</gene>
<protein>
    <recommendedName>
        <fullName evidence="6">Calpain catalytic domain-containing protein</fullName>
    </recommendedName>
</protein>
<name>A0A433QRA9_9FUNG</name>
<organism evidence="7 8">
    <name type="scientific">Jimgerdemannia flammicorona</name>
    <dbReference type="NCBI Taxonomy" id="994334"/>
    <lineage>
        <taxon>Eukaryota</taxon>
        <taxon>Fungi</taxon>
        <taxon>Fungi incertae sedis</taxon>
        <taxon>Mucoromycota</taxon>
        <taxon>Mucoromycotina</taxon>
        <taxon>Endogonomycetes</taxon>
        <taxon>Endogonales</taxon>
        <taxon>Endogonaceae</taxon>
        <taxon>Jimgerdemannia</taxon>
    </lineage>
</organism>
<dbReference type="PROSITE" id="PS50203">
    <property type="entry name" value="CALPAIN_CAT"/>
    <property type="match status" value="1"/>
</dbReference>
<sequence>MKLMGGYDFPGSNSGIDLHALTGWIPEHIFINDKNFVRDNVWKRLLAGQKYGDALITIATGELTDADADAIGLVPTHAYAVLDIRETLGRRFLQVKNPWSHKRWTGPFSHMDAASWTPELMRALDYDYRTAAQKDDGIFWIDFDSMCANFDSIHMNWSPELFKYKSSIHSPWPSNMGPKKDVYNLGYNPQFSLEVTVNDPKPAAVWLLLSKHITIKEENKDYITLHLYAGTNGERVFYPGNPMKEGTYVNSPHILVRFNAPQGTSRYTIVVSQHEKLRSLNFTLRAYCMSAFNLMEVPKKYSFEQKIPGQWTEQTAGGNTSNATYMNNPQWRLTIPPASGPVAPGTLYHAMAILILEAPRTFAVHVKLVQGGKRVASVSMKDIVVQSGDYRHGFCYCEVPDLRPGDYTVVASTFEAGLLNKFFLTIGCSTKFLVTPIPLEGAGMFSKIVNGEWIVGVSAMGCSSNGGYNRNPRYQLDVRELTTVRVRLQTPDIKPIPTTNVTIFERNGAGKPFVKEVATSGPYTNAIQGVATNDV</sequence>
<dbReference type="AlphaFoldDB" id="A0A433QRA9"/>
<dbReference type="InterPro" id="IPR051297">
    <property type="entry name" value="PalB/RIM13"/>
</dbReference>
<dbReference type="GO" id="GO:0006508">
    <property type="term" value="P:proteolysis"/>
    <property type="evidence" value="ECO:0007669"/>
    <property type="project" value="UniProtKB-KW"/>
</dbReference>
<keyword evidence="3" id="KW-0378">Hydrolase</keyword>
<dbReference type="InterPro" id="IPR022683">
    <property type="entry name" value="Calpain_III"/>
</dbReference>
<dbReference type="SUPFAM" id="SSF49758">
    <property type="entry name" value="Calpain large subunit, middle domain (domain III)"/>
    <property type="match status" value="3"/>
</dbReference>
<evidence type="ECO:0000259" key="6">
    <source>
        <dbReference type="PROSITE" id="PS50203"/>
    </source>
</evidence>
<evidence type="ECO:0000256" key="1">
    <source>
        <dbReference type="ARBA" id="ARBA00010193"/>
    </source>
</evidence>
<dbReference type="EMBL" id="RBNJ01002170">
    <property type="protein sequence ID" value="RUS32310.1"/>
    <property type="molecule type" value="Genomic_DNA"/>
</dbReference>
<dbReference type="SUPFAM" id="SSF54001">
    <property type="entry name" value="Cysteine proteinases"/>
    <property type="match status" value="1"/>
</dbReference>
<keyword evidence="8" id="KW-1185">Reference proteome</keyword>
<dbReference type="InterPro" id="IPR038765">
    <property type="entry name" value="Papain-like_cys_pep_sf"/>
</dbReference>
<proteinExistence type="inferred from homology"/>
<dbReference type="PANTHER" id="PTHR46143">
    <property type="entry name" value="CALPAIN-7"/>
    <property type="match status" value="1"/>
</dbReference>
<evidence type="ECO:0000256" key="2">
    <source>
        <dbReference type="ARBA" id="ARBA00022670"/>
    </source>
</evidence>
<dbReference type="InterPro" id="IPR022682">
    <property type="entry name" value="Calpain_domain_III"/>
</dbReference>
<dbReference type="Gene3D" id="2.60.120.380">
    <property type="match status" value="3"/>
</dbReference>
<dbReference type="InterPro" id="IPR036213">
    <property type="entry name" value="Calpain_III_sf"/>
</dbReference>
<evidence type="ECO:0000256" key="5">
    <source>
        <dbReference type="PROSITE-ProRule" id="PRU00239"/>
    </source>
</evidence>
<dbReference type="Pfam" id="PF01067">
    <property type="entry name" value="Calpain_III"/>
    <property type="match status" value="1"/>
</dbReference>
<dbReference type="PANTHER" id="PTHR46143:SF1">
    <property type="entry name" value="CALPAIN-7"/>
    <property type="match status" value="1"/>
</dbReference>
<dbReference type="SMART" id="SM00230">
    <property type="entry name" value="CysPc"/>
    <property type="match status" value="1"/>
</dbReference>
<evidence type="ECO:0000313" key="8">
    <source>
        <dbReference type="Proteomes" id="UP000274822"/>
    </source>
</evidence>
<comment type="caution">
    <text evidence="7">The sequence shown here is derived from an EMBL/GenBank/DDBJ whole genome shotgun (WGS) entry which is preliminary data.</text>
</comment>
<reference evidence="7 8" key="1">
    <citation type="journal article" date="2018" name="New Phytol.">
        <title>Phylogenomics of Endogonaceae and evolution of mycorrhizas within Mucoromycota.</title>
        <authorList>
            <person name="Chang Y."/>
            <person name="Desiro A."/>
            <person name="Na H."/>
            <person name="Sandor L."/>
            <person name="Lipzen A."/>
            <person name="Clum A."/>
            <person name="Barry K."/>
            <person name="Grigoriev I.V."/>
            <person name="Martin F.M."/>
            <person name="Stajich J.E."/>
            <person name="Smith M.E."/>
            <person name="Bonito G."/>
            <person name="Spatafora J.W."/>
        </authorList>
    </citation>
    <scope>NUCLEOTIDE SEQUENCE [LARGE SCALE GENOMIC DNA]</scope>
    <source>
        <strain evidence="7 8">AD002</strain>
    </source>
</reference>
<keyword evidence="2" id="KW-0645">Protease</keyword>
<accession>A0A433QRA9</accession>